<reference evidence="3" key="1">
    <citation type="submission" date="2017-01" db="EMBL/GenBank/DDBJ databases">
        <authorList>
            <person name="Varghese N."/>
            <person name="Submissions S."/>
        </authorList>
    </citation>
    <scope>NUCLEOTIDE SEQUENCE [LARGE SCALE GENOMIC DNA]</scope>
    <source>
        <strain evidence="3">DSM 46698</strain>
    </source>
</reference>
<accession>A0A1N7PUX4</accession>
<proteinExistence type="predicted"/>
<keyword evidence="1" id="KW-1133">Transmembrane helix</keyword>
<evidence type="ECO:0000313" key="2">
    <source>
        <dbReference type="EMBL" id="SIT14350.1"/>
    </source>
</evidence>
<dbReference type="EMBL" id="FTOP01000021">
    <property type="protein sequence ID" value="SIT14350.1"/>
    <property type="molecule type" value="Genomic_DNA"/>
</dbReference>
<feature type="transmembrane region" description="Helical" evidence="1">
    <location>
        <begin position="20"/>
        <end position="40"/>
    </location>
</feature>
<gene>
    <name evidence="2" type="ORF">SAMN05421761_12115</name>
</gene>
<organism evidence="2 3">
    <name type="scientific">Belliella pelovolcani</name>
    <dbReference type="NCBI Taxonomy" id="529505"/>
    <lineage>
        <taxon>Bacteria</taxon>
        <taxon>Pseudomonadati</taxon>
        <taxon>Bacteroidota</taxon>
        <taxon>Cytophagia</taxon>
        <taxon>Cytophagales</taxon>
        <taxon>Cyclobacteriaceae</taxon>
        <taxon>Belliella</taxon>
    </lineage>
</organism>
<sequence length="106" mass="12500">MLLTKQALSFNNKVNIHFNLYFIMDKFYFILIISVLFGCTSELENYQLEKSTEESILQLEIDILDGEYSFSTEERQRVIDMVFDGSTKTYIEELKKVKEILVLNPE</sequence>
<name>A0A1N7PUX4_9BACT</name>
<dbReference type="AlphaFoldDB" id="A0A1N7PUX4"/>
<protein>
    <submittedName>
        <fullName evidence="2">Uncharacterized protein</fullName>
    </submittedName>
</protein>
<keyword evidence="3" id="KW-1185">Reference proteome</keyword>
<keyword evidence="1" id="KW-0812">Transmembrane</keyword>
<evidence type="ECO:0000256" key="1">
    <source>
        <dbReference type="SAM" id="Phobius"/>
    </source>
</evidence>
<dbReference type="Proteomes" id="UP000186026">
    <property type="component" value="Unassembled WGS sequence"/>
</dbReference>
<evidence type="ECO:0000313" key="3">
    <source>
        <dbReference type="Proteomes" id="UP000186026"/>
    </source>
</evidence>
<keyword evidence="1" id="KW-0472">Membrane</keyword>